<dbReference type="Proteomes" id="UP000236447">
    <property type="component" value="Chromosome"/>
</dbReference>
<dbReference type="PANTHER" id="PTHR42796">
    <property type="entry name" value="FUMARYLACETOACETATE HYDROLASE DOMAIN-CONTAINING PROTEIN 2A-RELATED"/>
    <property type="match status" value="1"/>
</dbReference>
<keyword evidence="4" id="KW-0378">Hydrolase</keyword>
<organism evidence="4 5">
    <name type="scientific">Phaeobacter inhibens</name>
    <dbReference type="NCBI Taxonomy" id="221822"/>
    <lineage>
        <taxon>Bacteria</taxon>
        <taxon>Pseudomonadati</taxon>
        <taxon>Pseudomonadota</taxon>
        <taxon>Alphaproteobacteria</taxon>
        <taxon>Rhodobacterales</taxon>
        <taxon>Roseobacteraceae</taxon>
        <taxon>Phaeobacter</taxon>
    </lineage>
</organism>
<dbReference type="InterPro" id="IPR036663">
    <property type="entry name" value="Fumarylacetoacetase_C_sf"/>
</dbReference>
<comment type="similarity">
    <text evidence="1">Belongs to the FAH family.</text>
</comment>
<evidence type="ECO:0000256" key="2">
    <source>
        <dbReference type="ARBA" id="ARBA00022723"/>
    </source>
</evidence>
<dbReference type="Gene3D" id="3.90.850.10">
    <property type="entry name" value="Fumarylacetoacetase-like, C-terminal domain"/>
    <property type="match status" value="1"/>
</dbReference>
<dbReference type="GO" id="GO:0044281">
    <property type="term" value="P:small molecule metabolic process"/>
    <property type="evidence" value="ECO:0007669"/>
    <property type="project" value="UniProtKB-ARBA"/>
</dbReference>
<feature type="domain" description="Fumarylacetoacetase-like C-terminal" evidence="3">
    <location>
        <begin position="137"/>
        <end position="399"/>
    </location>
</feature>
<dbReference type="Pfam" id="PF01557">
    <property type="entry name" value="FAA_hydrolase"/>
    <property type="match status" value="1"/>
</dbReference>
<dbReference type="InterPro" id="IPR051121">
    <property type="entry name" value="FAH"/>
</dbReference>
<dbReference type="SUPFAM" id="SSF56529">
    <property type="entry name" value="FAH"/>
    <property type="match status" value="1"/>
</dbReference>
<dbReference type="EMBL" id="CP010725">
    <property type="protein sequence ID" value="AUQ99906.1"/>
    <property type="molecule type" value="Genomic_DNA"/>
</dbReference>
<dbReference type="GO" id="GO:0046872">
    <property type="term" value="F:metal ion binding"/>
    <property type="evidence" value="ECO:0007669"/>
    <property type="project" value="UniProtKB-KW"/>
</dbReference>
<evidence type="ECO:0000259" key="3">
    <source>
        <dbReference type="Pfam" id="PF01557"/>
    </source>
</evidence>
<proteinExistence type="inferred from homology"/>
<gene>
    <name evidence="4" type="ORF">PhaeoP88_02551</name>
</gene>
<accession>A0A2I7KBC5</accession>
<dbReference type="InterPro" id="IPR011234">
    <property type="entry name" value="Fumarylacetoacetase-like_C"/>
</dbReference>
<keyword evidence="2" id="KW-0479">Metal-binding</keyword>
<reference evidence="4 5" key="1">
    <citation type="journal article" date="2017" name="Front. Microbiol.">
        <title>Phaeobacter piscinae sp. nov., a species of the Roseobacter group and potential aquaculture probiont.</title>
        <authorList>
            <person name="Sonnenschein E.C."/>
            <person name="Phippen C.B.W."/>
            <person name="Nielsen K.F."/>
            <person name="Mateiu R.V."/>
            <person name="Melchiorsen J."/>
            <person name="Gram L."/>
            <person name="Overmann J."/>
            <person name="Freese H.M."/>
        </authorList>
    </citation>
    <scope>NUCLEOTIDE SEQUENCE [LARGE SCALE GENOMIC DNA]</scope>
    <source>
        <strain evidence="4 5">P88</strain>
    </source>
</reference>
<reference evidence="4 5" key="2">
    <citation type="journal article" date="2017" name="Genome Biol. Evol.">
        <title>Trajectories and Drivers of Genome Evolution in Surface-Associated Marine Phaeobacter.</title>
        <authorList>
            <person name="Freese H.M."/>
            <person name="Sikorski J."/>
            <person name="Bunk B."/>
            <person name="Scheuner C."/>
            <person name="Meier-Kolthoff J.P."/>
            <person name="Sproer C."/>
            <person name="Gram L."/>
            <person name="Overmann J."/>
        </authorList>
    </citation>
    <scope>NUCLEOTIDE SEQUENCE [LARGE SCALE GENOMIC DNA]</scope>
    <source>
        <strain evidence="4 5">P88</strain>
    </source>
</reference>
<protein>
    <submittedName>
        <fullName evidence="4">Fumarylacetoacetate hydrolase-like protein</fullName>
    </submittedName>
</protein>
<name>A0A2I7KBC5_9RHOB</name>
<evidence type="ECO:0000313" key="5">
    <source>
        <dbReference type="Proteomes" id="UP000236447"/>
    </source>
</evidence>
<evidence type="ECO:0000313" key="4">
    <source>
        <dbReference type="EMBL" id="AUQ99906.1"/>
    </source>
</evidence>
<sequence length="401" mass="43326">MKRIAMSACAICAGFLFWVFALNDDPSRLNPISIEAGTLSSDVLPIEQAITLGQVKGEDGRAVPLLITGLSETTVTAVDLTGHGASADLDLFKILEEVPEAELVALYSKAVGEAGRTVTQDYPLSQFLPAAGKGQRHIGSGTNFPEHAEETTSSSVFSFPKFGVATPPVTSVAYDQEVLLDYEVEICARFDRDIASLADFEAARKGFFLCGDFTDRSTLLKMIDTDNFDSGSGFSDAKSGPGYLPSGPFLVIPVDWRSFVEQERIETRLDGALRQDARGGQMILDFGQLVEKVLDDSVSTRFLYQGDRYQLIEDAVISTGQVLMSGTPEGVIFMPPSLRHMARGVIRHVVTGAFVGQASGYDSVIASFIQDEFAAKRFLQPGQVVTYASASMGTISITVRR</sequence>
<evidence type="ECO:0000256" key="1">
    <source>
        <dbReference type="ARBA" id="ARBA00010211"/>
    </source>
</evidence>
<dbReference type="GO" id="GO:0016787">
    <property type="term" value="F:hydrolase activity"/>
    <property type="evidence" value="ECO:0007669"/>
    <property type="project" value="UniProtKB-KW"/>
</dbReference>
<dbReference type="PANTHER" id="PTHR42796:SF4">
    <property type="entry name" value="FUMARYLACETOACETATE HYDROLASE DOMAIN-CONTAINING PROTEIN 2A"/>
    <property type="match status" value="1"/>
</dbReference>
<dbReference type="AlphaFoldDB" id="A0A2I7KBC5"/>